<sequence length="111" mass="13183">MHIKFNPEFLEQIPPELSQLQASLELALVGSFEDIVVDKASTQHQCFRTQQILRYGKYDTHRYERYSRESIHRCDQTTGPLVQNIDLQKTNNKMEKFVGQEFHRCHEQCKQ</sequence>
<evidence type="ECO:0000313" key="1">
    <source>
        <dbReference type="Proteomes" id="UP000887565"/>
    </source>
</evidence>
<organism evidence="1 2">
    <name type="scientific">Romanomermis culicivorax</name>
    <name type="common">Nematode worm</name>
    <dbReference type="NCBI Taxonomy" id="13658"/>
    <lineage>
        <taxon>Eukaryota</taxon>
        <taxon>Metazoa</taxon>
        <taxon>Ecdysozoa</taxon>
        <taxon>Nematoda</taxon>
        <taxon>Enoplea</taxon>
        <taxon>Dorylaimia</taxon>
        <taxon>Mermithida</taxon>
        <taxon>Mermithoidea</taxon>
        <taxon>Mermithidae</taxon>
        <taxon>Romanomermis</taxon>
    </lineage>
</organism>
<proteinExistence type="predicted"/>
<dbReference type="Proteomes" id="UP000887565">
    <property type="component" value="Unplaced"/>
</dbReference>
<dbReference type="AlphaFoldDB" id="A0A915JEL1"/>
<dbReference type="WBParaSite" id="nRc.2.0.1.t24623-RA">
    <property type="protein sequence ID" value="nRc.2.0.1.t24623-RA"/>
    <property type="gene ID" value="nRc.2.0.1.g24623"/>
</dbReference>
<protein>
    <submittedName>
        <fullName evidence="2">Uncharacterized protein</fullName>
    </submittedName>
</protein>
<reference evidence="2" key="1">
    <citation type="submission" date="2022-11" db="UniProtKB">
        <authorList>
            <consortium name="WormBaseParasite"/>
        </authorList>
    </citation>
    <scope>IDENTIFICATION</scope>
</reference>
<keyword evidence="1" id="KW-1185">Reference proteome</keyword>
<accession>A0A915JEL1</accession>
<name>A0A915JEL1_ROMCU</name>
<evidence type="ECO:0000313" key="2">
    <source>
        <dbReference type="WBParaSite" id="nRc.2.0.1.t24623-RA"/>
    </source>
</evidence>